<dbReference type="Pfam" id="PF03544">
    <property type="entry name" value="TonB_C"/>
    <property type="match status" value="1"/>
</dbReference>
<evidence type="ECO:0000256" key="3">
    <source>
        <dbReference type="ARBA" id="ARBA00022448"/>
    </source>
</evidence>
<keyword evidence="7" id="KW-0653">Protein transport</keyword>
<evidence type="ECO:0000256" key="5">
    <source>
        <dbReference type="ARBA" id="ARBA00022519"/>
    </source>
</evidence>
<keyword evidence="8" id="KW-1133">Transmembrane helix</keyword>
<comment type="similarity">
    <text evidence="2">Belongs to the TonB family.</text>
</comment>
<evidence type="ECO:0000256" key="10">
    <source>
        <dbReference type="SAM" id="MobiDB-lite"/>
    </source>
</evidence>
<dbReference type="PROSITE" id="PS51257">
    <property type="entry name" value="PROKAR_LIPOPROTEIN"/>
    <property type="match status" value="1"/>
</dbReference>
<dbReference type="GO" id="GO:0031992">
    <property type="term" value="F:energy transducer activity"/>
    <property type="evidence" value="ECO:0007669"/>
    <property type="project" value="TreeGrafter"/>
</dbReference>
<dbReference type="PROSITE" id="PS52015">
    <property type="entry name" value="TONB_CTD"/>
    <property type="match status" value="1"/>
</dbReference>
<keyword evidence="5" id="KW-0997">Cell inner membrane</keyword>
<comment type="subcellular location">
    <subcellularLocation>
        <location evidence="1">Cell inner membrane</location>
        <topology evidence="1">Single-pass membrane protein</topology>
        <orientation evidence="1">Periplasmic side</orientation>
    </subcellularLocation>
</comment>
<evidence type="ECO:0000256" key="2">
    <source>
        <dbReference type="ARBA" id="ARBA00006555"/>
    </source>
</evidence>
<dbReference type="PANTHER" id="PTHR33446">
    <property type="entry name" value="PROTEIN TONB-RELATED"/>
    <property type="match status" value="1"/>
</dbReference>
<dbReference type="GO" id="GO:0098797">
    <property type="term" value="C:plasma membrane protein complex"/>
    <property type="evidence" value="ECO:0007669"/>
    <property type="project" value="TreeGrafter"/>
</dbReference>
<evidence type="ECO:0000256" key="4">
    <source>
        <dbReference type="ARBA" id="ARBA00022475"/>
    </source>
</evidence>
<keyword evidence="4" id="KW-1003">Cell membrane</keyword>
<reference evidence="12 13" key="1">
    <citation type="submission" date="2016-10" db="EMBL/GenBank/DDBJ databases">
        <authorList>
            <person name="de Groot N.N."/>
        </authorList>
    </citation>
    <scope>NUCLEOTIDE SEQUENCE [LARGE SCALE GENOMIC DNA]</scope>
    <source>
        <strain evidence="12 13">DSM 13305</strain>
    </source>
</reference>
<sequence>MAIVQKRWQKALTSSFCVHLLLLIACGFMADRLFALPIPQEETVIELEIGNDSPTAADGLPDEATAEPAAADEAIAPDETVNPVPATEQAVPATTAVPAKTARTAAAPSAGTGRTPGLPAAGTAASPGTGSTGQGGTNSRPEIVPPSILSDPSPAYPPAERKAGIQGTTTLRIEVQANGLPGSITVAQSSGSAALDDAAIAAVQQWRFVPAKNRQTGSAISCFIKRPIAFRLQS</sequence>
<gene>
    <name evidence="12" type="ORF">SAMN04490178_13123</name>
</gene>
<evidence type="ECO:0000259" key="11">
    <source>
        <dbReference type="PROSITE" id="PS52015"/>
    </source>
</evidence>
<evidence type="ECO:0000313" key="13">
    <source>
        <dbReference type="Proteomes" id="UP000198847"/>
    </source>
</evidence>
<dbReference type="Proteomes" id="UP000198847">
    <property type="component" value="Unassembled WGS sequence"/>
</dbReference>
<evidence type="ECO:0000256" key="7">
    <source>
        <dbReference type="ARBA" id="ARBA00022927"/>
    </source>
</evidence>
<keyword evidence="6" id="KW-0812">Transmembrane</keyword>
<dbReference type="GO" id="GO:0015031">
    <property type="term" value="P:protein transport"/>
    <property type="evidence" value="ECO:0007669"/>
    <property type="project" value="UniProtKB-KW"/>
</dbReference>
<feature type="region of interest" description="Disordered" evidence="10">
    <location>
        <begin position="52"/>
        <end position="165"/>
    </location>
</feature>
<dbReference type="NCBIfam" id="TIGR01352">
    <property type="entry name" value="tonB_Cterm"/>
    <property type="match status" value="1"/>
</dbReference>
<dbReference type="STRING" id="112903.SAMN04490178_13123"/>
<dbReference type="AlphaFoldDB" id="A0A1H8XV78"/>
<proteinExistence type="inferred from homology"/>
<organism evidence="12 13">
    <name type="scientific">Propionispora vibrioides</name>
    <dbReference type="NCBI Taxonomy" id="112903"/>
    <lineage>
        <taxon>Bacteria</taxon>
        <taxon>Bacillati</taxon>
        <taxon>Bacillota</taxon>
        <taxon>Negativicutes</taxon>
        <taxon>Selenomonadales</taxon>
        <taxon>Sporomusaceae</taxon>
        <taxon>Propionispora</taxon>
    </lineage>
</organism>
<evidence type="ECO:0000256" key="8">
    <source>
        <dbReference type="ARBA" id="ARBA00022989"/>
    </source>
</evidence>
<evidence type="ECO:0000313" key="12">
    <source>
        <dbReference type="EMBL" id="SEP43954.1"/>
    </source>
</evidence>
<dbReference type="SUPFAM" id="SSF74653">
    <property type="entry name" value="TolA/TonB C-terminal domain"/>
    <property type="match status" value="1"/>
</dbReference>
<name>A0A1H8XV78_9FIRM</name>
<feature type="compositionally biased region" description="Low complexity" evidence="10">
    <location>
        <begin position="66"/>
        <end position="129"/>
    </location>
</feature>
<evidence type="ECO:0000256" key="6">
    <source>
        <dbReference type="ARBA" id="ARBA00022692"/>
    </source>
</evidence>
<dbReference type="GO" id="GO:0055085">
    <property type="term" value="P:transmembrane transport"/>
    <property type="evidence" value="ECO:0007669"/>
    <property type="project" value="InterPro"/>
</dbReference>
<accession>A0A1H8XV78</accession>
<evidence type="ECO:0000256" key="1">
    <source>
        <dbReference type="ARBA" id="ARBA00004383"/>
    </source>
</evidence>
<evidence type="ECO:0000256" key="9">
    <source>
        <dbReference type="ARBA" id="ARBA00023136"/>
    </source>
</evidence>
<dbReference type="RefSeq" id="WP_177173674.1">
    <property type="nucleotide sequence ID" value="NZ_FODY01000031.1"/>
</dbReference>
<feature type="domain" description="TonB C-terminal" evidence="11">
    <location>
        <begin position="141"/>
        <end position="234"/>
    </location>
</feature>
<dbReference type="Gene3D" id="3.30.1150.10">
    <property type="match status" value="1"/>
</dbReference>
<protein>
    <submittedName>
        <fullName evidence="12">Outer membrane transport energization protein TonB</fullName>
    </submittedName>
</protein>
<dbReference type="InterPro" id="IPR037682">
    <property type="entry name" value="TonB_C"/>
</dbReference>
<dbReference type="InterPro" id="IPR051045">
    <property type="entry name" value="TonB-dependent_transducer"/>
</dbReference>
<keyword evidence="13" id="KW-1185">Reference proteome</keyword>
<keyword evidence="3" id="KW-0813">Transport</keyword>
<dbReference type="InterPro" id="IPR006260">
    <property type="entry name" value="TonB/TolA_C"/>
</dbReference>
<dbReference type="EMBL" id="FODY01000031">
    <property type="protein sequence ID" value="SEP43954.1"/>
    <property type="molecule type" value="Genomic_DNA"/>
</dbReference>
<keyword evidence="9" id="KW-0472">Membrane</keyword>
<dbReference type="PANTHER" id="PTHR33446:SF2">
    <property type="entry name" value="PROTEIN TONB"/>
    <property type="match status" value="1"/>
</dbReference>